<comment type="function">
    <text evidence="1">Core subunit of the mitochondrial membrane respiratory chain NADH dehydrogenase (Complex I) which catalyzes electron transfer from NADH through the respiratory chain, using ubiquinone as an electron acceptor. Essential for the catalytic activity and assembly of complex I.</text>
</comment>
<dbReference type="EMBL" id="KP165390">
    <property type="protein sequence ID" value="AJF36667.1"/>
    <property type="molecule type" value="Genomic_DNA"/>
</dbReference>
<sequence length="194" mass="22753">MSYWILFLFFIIIISLNVIFQSNPIHAMLHLILLFINVCGILFYLGLDYLALMLLIVYVGAINVLFLFIIMMLNIKIIVSKFNFFKFIPIGGLFIIIFFYLIYIKFDFNFSIINEFDSNTINWLELIKVKTNIQYIGEELINNYLSLLIISGLILLLAMISAIILTFKKNNVNKKQTIITQLKRNGVLWLYKQK</sequence>
<comment type="similarity">
    <text evidence="1">Belongs to the complex I subunit 6 family.</text>
</comment>
<dbReference type="GO" id="GO:0008137">
    <property type="term" value="F:NADH dehydrogenase (ubiquinone) activity"/>
    <property type="evidence" value="ECO:0007669"/>
    <property type="project" value="UniProtKB-UniRule"/>
</dbReference>
<dbReference type="EC" id="7.1.1.2" evidence="1"/>
<name>A0A0B5GWD5_9EUKA</name>
<dbReference type="InterPro" id="IPR042106">
    <property type="entry name" value="Nuo/plastoQ_OxRdtase_6_NuoJ"/>
</dbReference>
<feature type="transmembrane region" description="Helical" evidence="1">
    <location>
        <begin position="6"/>
        <end position="22"/>
    </location>
</feature>
<protein>
    <recommendedName>
        <fullName evidence="1">NADH-ubiquinone oxidoreductase chain 6</fullName>
        <ecNumber evidence="1">7.1.1.2</ecNumber>
    </recommendedName>
</protein>
<keyword evidence="1" id="KW-0472">Membrane</keyword>
<keyword evidence="1" id="KW-1133">Transmembrane helix</keyword>
<keyword evidence="1 2" id="KW-0496">Mitochondrion</keyword>
<dbReference type="Gene3D" id="1.20.120.1200">
    <property type="entry name" value="NADH-ubiquinone/plastoquinone oxidoreductase chain 6, subunit NuoJ"/>
    <property type="match status" value="1"/>
</dbReference>
<dbReference type="PANTHER" id="PTHR33269:SF17">
    <property type="entry name" value="NADH-UBIQUINONE OXIDOREDUCTASE CHAIN 6"/>
    <property type="match status" value="1"/>
</dbReference>
<keyword evidence="1" id="KW-0812">Transmembrane</keyword>
<keyword evidence="1" id="KW-1278">Translocase</keyword>
<dbReference type="Pfam" id="PF00499">
    <property type="entry name" value="Oxidored_q3"/>
    <property type="match status" value="1"/>
</dbReference>
<dbReference type="InterPro" id="IPR001457">
    <property type="entry name" value="NADH_UbQ/plastoQ_OxRdtase_su6"/>
</dbReference>
<organism evidence="2">
    <name type="scientific">Gefionella okellyi</name>
    <dbReference type="NCBI Taxonomy" id="2853422"/>
    <lineage>
        <taxon>Eukaryota</taxon>
        <taxon>Malawimonadida</taxon>
        <taxon>Malawimonadidae</taxon>
        <taxon>Gefionella</taxon>
    </lineage>
</organism>
<accession>A0A0B5GWD5</accession>
<reference evidence="2" key="1">
    <citation type="submission" date="2014-11" db="EMBL/GenBank/DDBJ databases">
        <authorList>
            <person name="Lang B.F."/>
        </authorList>
    </citation>
    <scope>NUCLEOTIDE SEQUENCE</scope>
    <source>
        <strain evidence="2">249</strain>
    </source>
</reference>
<comment type="catalytic activity">
    <reaction evidence="1">
        <text>a ubiquinone + NADH + 5 H(+)(in) = a ubiquinol + NAD(+) + 4 H(+)(out)</text>
        <dbReference type="Rhea" id="RHEA:29091"/>
        <dbReference type="Rhea" id="RHEA-COMP:9565"/>
        <dbReference type="Rhea" id="RHEA-COMP:9566"/>
        <dbReference type="ChEBI" id="CHEBI:15378"/>
        <dbReference type="ChEBI" id="CHEBI:16389"/>
        <dbReference type="ChEBI" id="CHEBI:17976"/>
        <dbReference type="ChEBI" id="CHEBI:57540"/>
        <dbReference type="ChEBI" id="CHEBI:57945"/>
        <dbReference type="EC" id="7.1.1.2"/>
    </reaction>
</comment>
<keyword evidence="1" id="KW-0830">Ubiquinone</keyword>
<feature type="transmembrane region" description="Helical" evidence="1">
    <location>
        <begin position="53"/>
        <end position="75"/>
    </location>
</feature>
<gene>
    <name evidence="2" type="primary">nad6</name>
</gene>
<evidence type="ECO:0000256" key="1">
    <source>
        <dbReference type="RuleBase" id="RU004430"/>
    </source>
</evidence>
<geneLocation type="mitochondrion" evidence="2"/>
<keyword evidence="2" id="KW-0560">Oxidoreductase</keyword>
<keyword evidence="1" id="KW-0520">NAD</keyword>
<keyword evidence="1" id="KW-0679">Respiratory chain</keyword>
<evidence type="ECO:0000313" key="2">
    <source>
        <dbReference type="EMBL" id="AJF36667.1"/>
    </source>
</evidence>
<keyword evidence="1" id="KW-0813">Transport</keyword>
<comment type="subcellular location">
    <subcellularLocation>
        <location evidence="1">Mitochondrion membrane</location>
        <topology evidence="1">Multi-pass membrane protein</topology>
    </subcellularLocation>
</comment>
<dbReference type="PANTHER" id="PTHR33269">
    <property type="entry name" value="NADH-UBIQUINONE OXIDOREDUCTASE CHAIN 6"/>
    <property type="match status" value="1"/>
</dbReference>
<feature type="transmembrane region" description="Helical" evidence="1">
    <location>
        <begin position="144"/>
        <end position="167"/>
    </location>
</feature>
<dbReference type="AlphaFoldDB" id="A0A0B5GWD5"/>
<proteinExistence type="inferred from homology"/>
<keyword evidence="1" id="KW-0249">Electron transport</keyword>
<feature type="transmembrane region" description="Helical" evidence="1">
    <location>
        <begin position="87"/>
        <end position="106"/>
    </location>
</feature>
<dbReference type="GO" id="GO:0031966">
    <property type="term" value="C:mitochondrial membrane"/>
    <property type="evidence" value="ECO:0007669"/>
    <property type="project" value="UniProtKB-SubCell"/>
</dbReference>
<feature type="transmembrane region" description="Helical" evidence="1">
    <location>
        <begin position="29"/>
        <end position="47"/>
    </location>
</feature>
<dbReference type="GO" id="GO:0016491">
    <property type="term" value="F:oxidoreductase activity"/>
    <property type="evidence" value="ECO:0007669"/>
    <property type="project" value="UniProtKB-KW"/>
</dbReference>